<gene>
    <name evidence="2" type="ORF">NFI95_06030</name>
</gene>
<comment type="caution">
    <text evidence="2">The sequence shown here is derived from an EMBL/GenBank/DDBJ whole genome shotgun (WGS) entry which is preliminary data.</text>
</comment>
<evidence type="ECO:0000259" key="1">
    <source>
        <dbReference type="Pfam" id="PF13472"/>
    </source>
</evidence>
<dbReference type="Proteomes" id="UP001524587">
    <property type="component" value="Unassembled WGS sequence"/>
</dbReference>
<dbReference type="PANTHER" id="PTHR30383">
    <property type="entry name" value="THIOESTERASE 1/PROTEASE 1/LYSOPHOSPHOLIPASE L1"/>
    <property type="match status" value="1"/>
</dbReference>
<name>A0ABT1W5J0_9PROT</name>
<dbReference type="InterPro" id="IPR013830">
    <property type="entry name" value="SGNH_hydro"/>
</dbReference>
<dbReference type="Pfam" id="PF13472">
    <property type="entry name" value="Lipase_GDSL_2"/>
    <property type="match status" value="1"/>
</dbReference>
<reference evidence="2 3" key="1">
    <citation type="submission" date="2022-06" db="EMBL/GenBank/DDBJ databases">
        <title>Endosaccharibacter gen. nov., sp. nov., endophytic bacteria isolated from sugarcane.</title>
        <authorList>
            <person name="Pitiwittayakul N."/>
            <person name="Yukphan P."/>
            <person name="Charoenyingcharoen P."/>
            <person name="Tanasupawat S."/>
        </authorList>
    </citation>
    <scope>NUCLEOTIDE SEQUENCE [LARGE SCALE GENOMIC DNA]</scope>
    <source>
        <strain evidence="2 3">KSS8</strain>
    </source>
</reference>
<proteinExistence type="predicted"/>
<sequence length="231" mass="24332">MNAAYGERAQRTKGRRGVLRILSVVAASWFATGRRSALADTEPKIVRILALGDSLTAGFGLPHAEGFVAKLQAALDKAGARAVVLDAGVSGDTSADGLARLEWALGDHPDAAIVELGANDGLRGLPPDGMERNLTAILDRLAAKHLPVLLAGMYAPPNLGQSYFGSFRAVFERLSRRPGLLFYPFFLDGVAGNHALNQGDGIHPNPRGVDIIVAGILPDVLKLVAEARRAG</sequence>
<dbReference type="InterPro" id="IPR036514">
    <property type="entry name" value="SGNH_hydro_sf"/>
</dbReference>
<evidence type="ECO:0000313" key="2">
    <source>
        <dbReference type="EMBL" id="MCQ8278003.1"/>
    </source>
</evidence>
<dbReference type="CDD" id="cd01822">
    <property type="entry name" value="Lysophospholipase_L1_like"/>
    <property type="match status" value="1"/>
</dbReference>
<organism evidence="2 3">
    <name type="scientific">Endosaccharibacter trunci</name>
    <dbReference type="NCBI Taxonomy" id="2812733"/>
    <lineage>
        <taxon>Bacteria</taxon>
        <taxon>Pseudomonadati</taxon>
        <taxon>Pseudomonadota</taxon>
        <taxon>Alphaproteobacteria</taxon>
        <taxon>Acetobacterales</taxon>
        <taxon>Acetobacteraceae</taxon>
        <taxon>Endosaccharibacter</taxon>
    </lineage>
</organism>
<dbReference type="Gene3D" id="3.40.50.1110">
    <property type="entry name" value="SGNH hydrolase"/>
    <property type="match status" value="1"/>
</dbReference>
<protein>
    <submittedName>
        <fullName evidence="2">Arylesterase</fullName>
    </submittedName>
</protein>
<accession>A0ABT1W5J0</accession>
<dbReference type="EMBL" id="JAMSKV010000004">
    <property type="protein sequence ID" value="MCQ8278003.1"/>
    <property type="molecule type" value="Genomic_DNA"/>
</dbReference>
<evidence type="ECO:0000313" key="3">
    <source>
        <dbReference type="Proteomes" id="UP001524587"/>
    </source>
</evidence>
<dbReference type="SUPFAM" id="SSF52266">
    <property type="entry name" value="SGNH hydrolase"/>
    <property type="match status" value="1"/>
</dbReference>
<dbReference type="PANTHER" id="PTHR30383:SF24">
    <property type="entry name" value="THIOESTERASE 1_PROTEASE 1_LYSOPHOSPHOLIPASE L1"/>
    <property type="match status" value="1"/>
</dbReference>
<feature type="domain" description="SGNH hydrolase-type esterase" evidence="1">
    <location>
        <begin position="50"/>
        <end position="209"/>
    </location>
</feature>
<dbReference type="InterPro" id="IPR051532">
    <property type="entry name" value="Ester_Hydrolysis_Enzymes"/>
</dbReference>
<dbReference type="RefSeq" id="WP_422863468.1">
    <property type="nucleotide sequence ID" value="NZ_JAMSKV010000004.1"/>
</dbReference>
<keyword evidence="3" id="KW-1185">Reference proteome</keyword>